<protein>
    <submittedName>
        <fullName evidence="1">Flavin-binding monooxygenase</fullName>
    </submittedName>
</protein>
<keyword evidence="2" id="KW-1185">Reference proteome</keyword>
<keyword evidence="1" id="KW-0560">Oxidoreductase</keyword>
<comment type="caution">
    <text evidence="1">The sequence shown here is derived from an EMBL/GenBank/DDBJ whole genome shotgun (WGS) entry which is preliminary data.</text>
</comment>
<gene>
    <name evidence="1" type="ORF">MGU_01439</name>
</gene>
<dbReference type="AlphaFoldDB" id="A0A0B4IB95"/>
<sequence length="140" mass="14899">MSPSMPATAEGFATYPPRTALPPLCLDASTARERINASEVVNKWIAALSEAIDKKCVAAFESLFVQESWWRDLVALTWNVASKYGPPAISAHVLGSTTGLGEVTAVQTPLLGPRLEQLGPAVFIQAGFTFMTKFGSGRGS</sequence>
<keyword evidence="1" id="KW-0503">Monooxygenase</keyword>
<organism evidence="1 2">
    <name type="scientific">Metarhizium guizhouense (strain ARSEF 977)</name>
    <dbReference type="NCBI Taxonomy" id="1276136"/>
    <lineage>
        <taxon>Eukaryota</taxon>
        <taxon>Fungi</taxon>
        <taxon>Dikarya</taxon>
        <taxon>Ascomycota</taxon>
        <taxon>Pezizomycotina</taxon>
        <taxon>Sordariomycetes</taxon>
        <taxon>Hypocreomycetidae</taxon>
        <taxon>Hypocreales</taxon>
        <taxon>Clavicipitaceae</taxon>
        <taxon>Metarhizium</taxon>
    </lineage>
</organism>
<reference evidence="1 2" key="1">
    <citation type="journal article" date="2014" name="Proc. Natl. Acad. Sci. U.S.A.">
        <title>Trajectory and genomic determinants of fungal-pathogen speciation and host adaptation.</title>
        <authorList>
            <person name="Hu X."/>
            <person name="Xiao G."/>
            <person name="Zheng P."/>
            <person name="Shang Y."/>
            <person name="Su Y."/>
            <person name="Zhang X."/>
            <person name="Liu X."/>
            <person name="Zhan S."/>
            <person name="St Leger R.J."/>
            <person name="Wang C."/>
        </authorList>
    </citation>
    <scope>NUCLEOTIDE SEQUENCE [LARGE SCALE GENOMIC DNA]</scope>
    <source>
        <strain evidence="1 2">ARSEF 977</strain>
    </source>
</reference>
<evidence type="ECO:0000313" key="2">
    <source>
        <dbReference type="Proteomes" id="UP000031192"/>
    </source>
</evidence>
<dbReference type="HOGENOM" id="CLU_1835619_0_0_1"/>
<evidence type="ECO:0000313" key="1">
    <source>
        <dbReference type="EMBL" id="KID91469.1"/>
    </source>
</evidence>
<dbReference type="GO" id="GO:0004497">
    <property type="term" value="F:monooxygenase activity"/>
    <property type="evidence" value="ECO:0007669"/>
    <property type="project" value="UniProtKB-KW"/>
</dbReference>
<dbReference type="Proteomes" id="UP000031192">
    <property type="component" value="Unassembled WGS sequence"/>
</dbReference>
<accession>A0A0B4IB95</accession>
<dbReference type="EMBL" id="AZNH01000003">
    <property type="protein sequence ID" value="KID91469.1"/>
    <property type="molecule type" value="Genomic_DNA"/>
</dbReference>
<name>A0A0B4IB95_METGA</name>
<proteinExistence type="predicted"/>